<feature type="domain" description="Sushi" evidence="10">
    <location>
        <begin position="202"/>
        <end position="261"/>
    </location>
</feature>
<evidence type="ECO:0000256" key="1">
    <source>
        <dbReference type="ARBA" id="ARBA00022670"/>
    </source>
</evidence>
<dbReference type="PANTHER" id="PTHR45656:SF4">
    <property type="entry name" value="PROTEIN CBR-CLEC-78"/>
    <property type="match status" value="1"/>
</dbReference>
<dbReference type="AlphaFoldDB" id="A0A8J9ZQS4"/>
<evidence type="ECO:0000256" key="2">
    <source>
        <dbReference type="ARBA" id="ARBA00022723"/>
    </source>
</evidence>
<dbReference type="GO" id="GO:0006508">
    <property type="term" value="P:proteolysis"/>
    <property type="evidence" value="ECO:0007669"/>
    <property type="project" value="UniProtKB-KW"/>
</dbReference>
<organism evidence="11 12">
    <name type="scientific">Branchiostoma lanceolatum</name>
    <name type="common">Common lancelet</name>
    <name type="synonym">Amphioxus lanceolatum</name>
    <dbReference type="NCBI Taxonomy" id="7740"/>
    <lineage>
        <taxon>Eukaryota</taxon>
        <taxon>Metazoa</taxon>
        <taxon>Chordata</taxon>
        <taxon>Cephalochordata</taxon>
        <taxon>Leptocardii</taxon>
        <taxon>Amphioxiformes</taxon>
        <taxon>Branchiostomatidae</taxon>
        <taxon>Branchiostoma</taxon>
    </lineage>
</organism>
<dbReference type="InterPro" id="IPR024079">
    <property type="entry name" value="MetalloPept_cat_dom_sf"/>
</dbReference>
<dbReference type="GO" id="GO:0004222">
    <property type="term" value="F:metalloendopeptidase activity"/>
    <property type="evidence" value="ECO:0007669"/>
    <property type="project" value="InterPro"/>
</dbReference>
<dbReference type="EMBL" id="OV696688">
    <property type="protein sequence ID" value="CAH1258614.1"/>
    <property type="molecule type" value="Genomic_DNA"/>
</dbReference>
<evidence type="ECO:0000256" key="6">
    <source>
        <dbReference type="ARBA" id="ARBA00022833"/>
    </source>
</evidence>
<dbReference type="Pfam" id="PF00084">
    <property type="entry name" value="Sushi"/>
    <property type="match status" value="2"/>
</dbReference>
<dbReference type="Proteomes" id="UP000838412">
    <property type="component" value="Chromosome 3"/>
</dbReference>
<evidence type="ECO:0000313" key="12">
    <source>
        <dbReference type="Proteomes" id="UP000838412"/>
    </source>
</evidence>
<dbReference type="CDD" id="cd00033">
    <property type="entry name" value="CCP"/>
    <property type="match status" value="1"/>
</dbReference>
<name>A0A8J9ZQS4_BRALA</name>
<dbReference type="GO" id="GO:0008270">
    <property type="term" value="F:zinc ion binding"/>
    <property type="evidence" value="ECO:0007669"/>
    <property type="project" value="InterPro"/>
</dbReference>
<feature type="chain" id="PRO_5035466117" evidence="9">
    <location>
        <begin position="21"/>
        <end position="569"/>
    </location>
</feature>
<keyword evidence="7 8" id="KW-1015">Disulfide bond</keyword>
<gene>
    <name evidence="11" type="primary">MMP25</name>
    <name evidence="11" type="ORF">BLAG_LOCUS16123</name>
</gene>
<keyword evidence="3 9" id="KW-0732">Signal</keyword>
<keyword evidence="1" id="KW-0645">Protease</keyword>
<dbReference type="SMART" id="SM00032">
    <property type="entry name" value="CCP"/>
    <property type="match status" value="2"/>
</dbReference>
<reference evidence="11" key="1">
    <citation type="submission" date="2022-01" db="EMBL/GenBank/DDBJ databases">
        <authorList>
            <person name="Braso-Vives M."/>
        </authorList>
    </citation>
    <scope>NUCLEOTIDE SEQUENCE</scope>
</reference>
<proteinExistence type="predicted"/>
<keyword evidence="5" id="KW-0378">Hydrolase</keyword>
<dbReference type="SUPFAM" id="SSF47090">
    <property type="entry name" value="PGBD-like"/>
    <property type="match status" value="1"/>
</dbReference>
<dbReference type="InterPro" id="IPR000436">
    <property type="entry name" value="Sushi_SCR_CCP_dom"/>
</dbReference>
<sequence length="569" mass="62284">MNAYVYLAMLVTVAFGCARADITTQQEKLQSKDSMREDISTFQESVNITMTGQLDADTVRVKQIRFCGVPDTIPGTNLRRMARRHRRFRLHDFRWNNRNLTWRLTVVEGAFNRSELEEVMTQAYQVWQEQTPLTFTKVDGSPAFEIQFVIPDPHGNHGDNAPFTQGTLAHAFSPGIYALNGDVHFNGNKDFSIGRPAPAATIRCPLLAAPTNGARTPPTGATSYQDTVTFICDPGFEPNGTDAVTCQDDRQWSNPVPTCTRRQCPVLTAPTNGARTPPTGATSYQDTVTFTCDTGYVRNGADAVTFSIYTSAQTVYTAAQTVYTAAQTVYTAAQTVYTAAQTVYTAAQTVYTAAQTVYTAAQTVYTAAQTVYTAAQTVYTAAQTVYTAAQTVYTAAQTVYTAAQTVYTAAQTVYTAAQTVYTAAQTVYTAAQTVYTAAQTVYTAARTAVQTAVNIRRCSTVPAGELTFAQLYERLVAASEFQPYNFKQVLSRSATVHFFCNDEKIGRGIEVYYGLQVGQATKQFGCFIRMEVDKTAATTEAPRPKSVFEACKINGIWKETGQDNNCCST</sequence>
<evidence type="ECO:0000256" key="3">
    <source>
        <dbReference type="ARBA" id="ARBA00022729"/>
    </source>
</evidence>
<evidence type="ECO:0000259" key="10">
    <source>
        <dbReference type="PROSITE" id="PS50923"/>
    </source>
</evidence>
<dbReference type="InterPro" id="IPR036365">
    <property type="entry name" value="PGBD-like_sf"/>
</dbReference>
<feature type="disulfide bond" evidence="8">
    <location>
        <begin position="232"/>
        <end position="259"/>
    </location>
</feature>
<dbReference type="InterPro" id="IPR051277">
    <property type="entry name" value="SEZ6_CSMD_C4BPB_Regulators"/>
</dbReference>
<evidence type="ECO:0000256" key="4">
    <source>
        <dbReference type="ARBA" id="ARBA00022737"/>
    </source>
</evidence>
<dbReference type="PANTHER" id="PTHR45656">
    <property type="entry name" value="PROTEIN CBR-CLEC-78"/>
    <property type="match status" value="1"/>
</dbReference>
<evidence type="ECO:0000256" key="8">
    <source>
        <dbReference type="PROSITE-ProRule" id="PRU00302"/>
    </source>
</evidence>
<dbReference type="GO" id="GO:0031012">
    <property type="term" value="C:extracellular matrix"/>
    <property type="evidence" value="ECO:0007669"/>
    <property type="project" value="InterPro"/>
</dbReference>
<dbReference type="Gene3D" id="2.10.70.10">
    <property type="entry name" value="Complement Module, domain 1"/>
    <property type="match status" value="2"/>
</dbReference>
<evidence type="ECO:0000256" key="5">
    <source>
        <dbReference type="ARBA" id="ARBA00022801"/>
    </source>
</evidence>
<accession>A0A8J9ZQS4</accession>
<dbReference type="InterPro" id="IPR035976">
    <property type="entry name" value="Sushi/SCR/CCP_sf"/>
</dbReference>
<keyword evidence="4" id="KW-0677">Repeat</keyword>
<evidence type="ECO:0000256" key="7">
    <source>
        <dbReference type="ARBA" id="ARBA00023157"/>
    </source>
</evidence>
<dbReference type="InterPro" id="IPR001818">
    <property type="entry name" value="Pept_M10_metallopeptidase"/>
</dbReference>
<dbReference type="OrthoDB" id="6058119at2759"/>
<keyword evidence="12" id="KW-1185">Reference proteome</keyword>
<comment type="caution">
    <text evidence="8">Lacks conserved residue(s) required for the propagation of feature annotation.</text>
</comment>
<evidence type="ECO:0000256" key="9">
    <source>
        <dbReference type="SAM" id="SignalP"/>
    </source>
</evidence>
<dbReference type="SUPFAM" id="SSF55486">
    <property type="entry name" value="Metalloproteases ('zincins'), catalytic domain"/>
    <property type="match status" value="1"/>
</dbReference>
<evidence type="ECO:0000313" key="11">
    <source>
        <dbReference type="EMBL" id="CAH1258614.1"/>
    </source>
</evidence>
<dbReference type="Gene3D" id="3.40.390.10">
    <property type="entry name" value="Collagenase (Catalytic Domain)"/>
    <property type="match status" value="1"/>
</dbReference>
<keyword evidence="6" id="KW-0862">Zinc</keyword>
<dbReference type="SUPFAM" id="SSF57535">
    <property type="entry name" value="Complement control module/SCR domain"/>
    <property type="match status" value="2"/>
</dbReference>
<feature type="signal peptide" evidence="9">
    <location>
        <begin position="1"/>
        <end position="20"/>
    </location>
</feature>
<protein>
    <submittedName>
        <fullName evidence="11">MMP25 protein</fullName>
    </submittedName>
</protein>
<keyword evidence="2" id="KW-0479">Metal-binding</keyword>
<keyword evidence="8" id="KW-0768">Sushi</keyword>
<dbReference type="PROSITE" id="PS50923">
    <property type="entry name" value="SUSHI"/>
    <property type="match status" value="1"/>
</dbReference>
<dbReference type="Pfam" id="PF00413">
    <property type="entry name" value="Peptidase_M10"/>
    <property type="match status" value="1"/>
</dbReference>